<evidence type="ECO:0000313" key="2">
    <source>
        <dbReference type="EMBL" id="MCZ0704158.1"/>
    </source>
</evidence>
<feature type="transmembrane region" description="Helical" evidence="1">
    <location>
        <begin position="7"/>
        <end position="28"/>
    </location>
</feature>
<keyword evidence="1" id="KW-0812">Transmembrane</keyword>
<gene>
    <name evidence="2" type="ORF">OWO01_13165</name>
</gene>
<dbReference type="Proteomes" id="UP001084197">
    <property type="component" value="Unassembled WGS sequence"/>
</dbReference>
<sequence length="149" mass="17149">MSYKKNILKISIGLVFGFLLYLAIHLYVNQQVINTYASGFGKNPLDDYVKSESNLILSVYDAPLFQTYTNLAIHNSKEKVDLIIWVPLYSKSLSYGLVVTDDKNEISYQIDVNEHLETEDDDYKELLKTKQTAINEIKSIAKKEWGLEF</sequence>
<evidence type="ECO:0000256" key="1">
    <source>
        <dbReference type="SAM" id="Phobius"/>
    </source>
</evidence>
<keyword evidence="1" id="KW-0472">Membrane</keyword>
<organism evidence="2 3">
    <name type="scientific">Natronobacillus azotifigens</name>
    <dbReference type="NCBI Taxonomy" id="472978"/>
    <lineage>
        <taxon>Bacteria</taxon>
        <taxon>Bacillati</taxon>
        <taxon>Bacillota</taxon>
        <taxon>Bacilli</taxon>
        <taxon>Bacillales</taxon>
        <taxon>Bacillaceae</taxon>
        <taxon>Natronobacillus</taxon>
    </lineage>
</organism>
<dbReference type="RefSeq" id="WP_268780926.1">
    <property type="nucleotide sequence ID" value="NZ_JAPRAT010000029.1"/>
</dbReference>
<keyword evidence="1" id="KW-1133">Transmembrane helix</keyword>
<keyword evidence="3" id="KW-1185">Reference proteome</keyword>
<accession>A0A9J6RFG9</accession>
<comment type="caution">
    <text evidence="2">The sequence shown here is derived from an EMBL/GenBank/DDBJ whole genome shotgun (WGS) entry which is preliminary data.</text>
</comment>
<dbReference type="AlphaFoldDB" id="A0A9J6RFG9"/>
<dbReference type="EMBL" id="JAPRAT010000029">
    <property type="protein sequence ID" value="MCZ0704158.1"/>
    <property type="molecule type" value="Genomic_DNA"/>
</dbReference>
<reference evidence="2" key="1">
    <citation type="submission" date="2022-11" db="EMBL/GenBank/DDBJ databases">
        <title>WGS of Natronobacillus azotifigens 24KS-1, an anaerobic diazotrophic haloalkaliphile from soda-rich habitats.</title>
        <authorList>
            <person name="Sorokin D.Y."/>
            <person name="Merkel A.Y."/>
        </authorList>
    </citation>
    <scope>NUCLEOTIDE SEQUENCE</scope>
    <source>
        <strain evidence="2">24KS-1</strain>
    </source>
</reference>
<proteinExistence type="predicted"/>
<name>A0A9J6RFG9_9BACI</name>
<protein>
    <submittedName>
        <fullName evidence="2">Uncharacterized protein</fullName>
    </submittedName>
</protein>
<evidence type="ECO:0000313" key="3">
    <source>
        <dbReference type="Proteomes" id="UP001084197"/>
    </source>
</evidence>